<feature type="region of interest" description="Disordered" evidence="1">
    <location>
        <begin position="195"/>
        <end position="249"/>
    </location>
</feature>
<evidence type="ECO:0000313" key="4">
    <source>
        <dbReference type="Proteomes" id="UP000318437"/>
    </source>
</evidence>
<feature type="compositionally biased region" description="Basic and acidic residues" evidence="1">
    <location>
        <begin position="81"/>
        <end position="90"/>
    </location>
</feature>
<keyword evidence="2" id="KW-0732">Signal</keyword>
<gene>
    <name evidence="3" type="ORF">Pla144_39100</name>
</gene>
<feature type="region of interest" description="Disordered" evidence="1">
    <location>
        <begin position="24"/>
        <end position="99"/>
    </location>
</feature>
<dbReference type="Proteomes" id="UP000318437">
    <property type="component" value="Unassembled WGS sequence"/>
</dbReference>
<evidence type="ECO:0000313" key="3">
    <source>
        <dbReference type="EMBL" id="TWU23735.1"/>
    </source>
</evidence>
<organism evidence="3 4">
    <name type="scientific">Bythopirellula polymerisocia</name>
    <dbReference type="NCBI Taxonomy" id="2528003"/>
    <lineage>
        <taxon>Bacteria</taxon>
        <taxon>Pseudomonadati</taxon>
        <taxon>Planctomycetota</taxon>
        <taxon>Planctomycetia</taxon>
        <taxon>Pirellulales</taxon>
        <taxon>Lacipirellulaceae</taxon>
        <taxon>Bythopirellula</taxon>
    </lineage>
</organism>
<reference evidence="3 4" key="1">
    <citation type="submission" date="2019-02" db="EMBL/GenBank/DDBJ databases">
        <title>Deep-cultivation of Planctomycetes and their phenomic and genomic characterization uncovers novel biology.</title>
        <authorList>
            <person name="Wiegand S."/>
            <person name="Jogler M."/>
            <person name="Boedeker C."/>
            <person name="Pinto D."/>
            <person name="Vollmers J."/>
            <person name="Rivas-Marin E."/>
            <person name="Kohn T."/>
            <person name="Peeters S.H."/>
            <person name="Heuer A."/>
            <person name="Rast P."/>
            <person name="Oberbeckmann S."/>
            <person name="Bunk B."/>
            <person name="Jeske O."/>
            <person name="Meyerdierks A."/>
            <person name="Storesund J.E."/>
            <person name="Kallscheuer N."/>
            <person name="Luecker S."/>
            <person name="Lage O.M."/>
            <person name="Pohl T."/>
            <person name="Merkel B.J."/>
            <person name="Hornburger P."/>
            <person name="Mueller R.-W."/>
            <person name="Bruemmer F."/>
            <person name="Labrenz M."/>
            <person name="Spormann A.M."/>
            <person name="Op Den Camp H."/>
            <person name="Overmann J."/>
            <person name="Amann R."/>
            <person name="Jetten M.S.M."/>
            <person name="Mascher T."/>
            <person name="Medema M.H."/>
            <person name="Devos D.P."/>
            <person name="Kaster A.-K."/>
            <person name="Ovreas L."/>
            <person name="Rohde M."/>
            <person name="Galperin M.Y."/>
            <person name="Jogler C."/>
        </authorList>
    </citation>
    <scope>NUCLEOTIDE SEQUENCE [LARGE SCALE GENOMIC DNA]</scope>
    <source>
        <strain evidence="3 4">Pla144</strain>
    </source>
</reference>
<feature type="signal peptide" evidence="2">
    <location>
        <begin position="1"/>
        <end position="20"/>
    </location>
</feature>
<keyword evidence="4" id="KW-1185">Reference proteome</keyword>
<feature type="chain" id="PRO_5022879245" evidence="2">
    <location>
        <begin position="21"/>
        <end position="249"/>
    </location>
</feature>
<evidence type="ECO:0000256" key="2">
    <source>
        <dbReference type="SAM" id="SignalP"/>
    </source>
</evidence>
<dbReference type="OrthoDB" id="213044at2"/>
<comment type="caution">
    <text evidence="3">The sequence shown here is derived from an EMBL/GenBank/DDBJ whole genome shotgun (WGS) entry which is preliminary data.</text>
</comment>
<dbReference type="RefSeq" id="WP_146452219.1">
    <property type="nucleotide sequence ID" value="NZ_SJPS01000006.1"/>
</dbReference>
<protein>
    <submittedName>
        <fullName evidence="3">Uncharacterized protein</fullName>
    </submittedName>
</protein>
<name>A0A5C6CI31_9BACT</name>
<dbReference type="AlphaFoldDB" id="A0A5C6CI31"/>
<dbReference type="EMBL" id="SJPS01000006">
    <property type="protein sequence ID" value="TWU23735.1"/>
    <property type="molecule type" value="Genomic_DNA"/>
</dbReference>
<accession>A0A5C6CI31</accession>
<feature type="compositionally biased region" description="Low complexity" evidence="1">
    <location>
        <begin position="199"/>
        <end position="219"/>
    </location>
</feature>
<evidence type="ECO:0000256" key="1">
    <source>
        <dbReference type="SAM" id="MobiDB-lite"/>
    </source>
</evidence>
<sequence length="249" mass="26982" precursor="true">MKTKSLLAVSLLIIPMAACDVPDIETGPVASTPAPKSTTAGEPAGQGDGELFGKEDWYLPDGRIDMSGVEGEPPMTTGVPREVKPKDPKQGKLSRRSGGALGTNMQAIPWVKNETTFNLVIKPALMQYEIIHSQYPKNHQEFMEKFIPEMCPQVLPLPELEPGDEYLYDPEDNLLKIWRPAEATPELRAKYLGEKADSDSAGVPADAAAESVADATATPVDPSESTESENVSIRGRAEALNRTRQAPIE</sequence>
<proteinExistence type="predicted"/>